<evidence type="ECO:0008006" key="3">
    <source>
        <dbReference type="Google" id="ProtNLM"/>
    </source>
</evidence>
<evidence type="ECO:0000313" key="2">
    <source>
        <dbReference type="EMBL" id="AIF19347.1"/>
    </source>
</evidence>
<sequence length="263" mass="29823">MSAYLAEILALTFTGFAAVYPLLLWLTPRKLIDGGFYRFNQGMVSIVGALGILFFFLSNADQAHLIKGLIWIVVQLFITAIYWNSKRINNFVISIPSIIGILFLVIMSVALIPYDISIINHFIIIIGHTVLAASFFAMILGHWYLNVIQLPIRLLRNSVILLWIFLCIRAIWNCYGILIFEVEDIYGIMQSLGSFLWTYEGFLLSVAIFFGILIPFVLNGFIWHTIQIQSTQSATGLLYVSVVAVIFGDLLYKNFTFQFGLIL</sequence>
<dbReference type="EMBL" id="KF901135">
    <property type="protein sequence ID" value="AIF19347.1"/>
    <property type="molecule type" value="Genomic_DNA"/>
</dbReference>
<feature type="transmembrane region" description="Helical" evidence="1">
    <location>
        <begin position="6"/>
        <end position="27"/>
    </location>
</feature>
<accession>A0A075HXN8</accession>
<feature type="transmembrane region" description="Helical" evidence="1">
    <location>
        <begin position="202"/>
        <end position="222"/>
    </location>
</feature>
<feature type="transmembrane region" description="Helical" evidence="1">
    <location>
        <begin position="118"/>
        <end position="140"/>
    </location>
</feature>
<feature type="transmembrane region" description="Helical" evidence="1">
    <location>
        <begin position="160"/>
        <end position="182"/>
    </location>
</feature>
<feature type="transmembrane region" description="Helical" evidence="1">
    <location>
        <begin position="91"/>
        <end position="112"/>
    </location>
</feature>
<feature type="transmembrane region" description="Helical" evidence="1">
    <location>
        <begin position="234"/>
        <end position="252"/>
    </location>
</feature>
<keyword evidence="1" id="KW-0812">Transmembrane</keyword>
<keyword evidence="1" id="KW-1133">Transmembrane helix</keyword>
<name>A0A075HXN8_9EURY</name>
<protein>
    <recommendedName>
        <fullName evidence="3">Cytochrome c assembly protein domain-containing protein</fullName>
    </recommendedName>
</protein>
<dbReference type="AlphaFoldDB" id="A0A075HXN8"/>
<reference evidence="2" key="1">
    <citation type="journal article" date="2014" name="Genome Biol. Evol.">
        <title>Pangenome evidence for extensive interdomain horizontal transfer affecting lineage core and shell genes in uncultured planktonic thaumarchaeota and euryarchaeota.</title>
        <authorList>
            <person name="Deschamps P."/>
            <person name="Zivanovic Y."/>
            <person name="Moreira D."/>
            <person name="Rodriguez-Valera F."/>
            <person name="Lopez-Garcia P."/>
        </authorList>
    </citation>
    <scope>NUCLEOTIDE SEQUENCE</scope>
</reference>
<proteinExistence type="predicted"/>
<feature type="transmembrane region" description="Helical" evidence="1">
    <location>
        <begin position="39"/>
        <end position="58"/>
    </location>
</feature>
<organism evidence="2">
    <name type="scientific">uncultured marine group II/III euryarchaeote KM3_86_F07</name>
    <dbReference type="NCBI Taxonomy" id="1456529"/>
    <lineage>
        <taxon>Archaea</taxon>
        <taxon>Methanobacteriati</taxon>
        <taxon>Methanobacteriota</taxon>
        <taxon>environmental samples</taxon>
    </lineage>
</organism>
<keyword evidence="1" id="KW-0472">Membrane</keyword>
<evidence type="ECO:0000256" key="1">
    <source>
        <dbReference type="SAM" id="Phobius"/>
    </source>
</evidence>
<feature type="transmembrane region" description="Helical" evidence="1">
    <location>
        <begin position="64"/>
        <end position="84"/>
    </location>
</feature>